<evidence type="ECO:0000313" key="2">
    <source>
        <dbReference type="EMBL" id="OTQ48430.1"/>
    </source>
</evidence>
<dbReference type="InterPro" id="IPR011990">
    <property type="entry name" value="TPR-like_helical_dom_sf"/>
</dbReference>
<dbReference type="Proteomes" id="UP000194968">
    <property type="component" value="Unassembled WGS sequence"/>
</dbReference>
<feature type="coiled-coil region" evidence="1">
    <location>
        <begin position="20"/>
        <end position="47"/>
    </location>
</feature>
<accession>A0A242NSB4</accession>
<accession>A0A242P8C8</accession>
<sequence length="133" mass="15483">MFNFFKKNKPSVQIEASTLRELTADEIAQIEHQINELKQQLTHTDDVQLLASCNEQIGILYNQLRRVDLAMEYLETSMQQKRSIGEGYKILMSLYNHKRAEAAKSGSITDIDFWMNKMDEMRNIAKLATIQRN</sequence>
<dbReference type="AlphaFoldDB" id="A0A242NSB4"/>
<comment type="caution">
    <text evidence="2">The sequence shown here is derived from an EMBL/GenBank/DDBJ whole genome shotgun (WGS) entry which is preliminary data.</text>
</comment>
<keyword evidence="1" id="KW-0175">Coiled coil</keyword>
<evidence type="ECO:0000256" key="1">
    <source>
        <dbReference type="SAM" id="Coils"/>
    </source>
</evidence>
<protein>
    <recommendedName>
        <fullName evidence="4">Tetratricopeptide repeat protein</fullName>
    </recommendedName>
</protein>
<name>A0A242NSB4_9GAMM</name>
<evidence type="ECO:0000313" key="3">
    <source>
        <dbReference type="Proteomes" id="UP000194968"/>
    </source>
</evidence>
<dbReference type="EMBL" id="NASK01000102">
    <property type="protein sequence ID" value="OTQ48430.1"/>
    <property type="molecule type" value="Genomic_DNA"/>
</dbReference>
<proteinExistence type="predicted"/>
<gene>
    <name evidence="2" type="ORF">B6D06_09670</name>
</gene>
<evidence type="ECO:0008006" key="4">
    <source>
        <dbReference type="Google" id="ProtNLM"/>
    </source>
</evidence>
<reference evidence="2 3" key="1">
    <citation type="submission" date="2017-03" db="EMBL/GenBank/DDBJ databases">
        <title>Comparative genomics of honeybee gut symbionts reveal geographically distinct and subgroup specific antibiotic resistance.</title>
        <authorList>
            <person name="Ludvigsen J."/>
            <person name="Porcellato D."/>
            <person name="Labee-Lund T.M."/>
            <person name="Amdam G.V."/>
            <person name="Rudi K."/>
        </authorList>
    </citation>
    <scope>NUCLEOTIDE SEQUENCE [LARGE SCALE GENOMIC DNA]</scope>
    <source>
        <strain evidence="2 3">A-4-12</strain>
    </source>
</reference>
<organism evidence="2 3">
    <name type="scientific">Gilliamella apis</name>
    <dbReference type="NCBI Taxonomy" id="1970738"/>
    <lineage>
        <taxon>Bacteria</taxon>
        <taxon>Pseudomonadati</taxon>
        <taxon>Pseudomonadota</taxon>
        <taxon>Gammaproteobacteria</taxon>
        <taxon>Orbales</taxon>
        <taxon>Orbaceae</taxon>
        <taxon>Gilliamella</taxon>
    </lineage>
</organism>
<dbReference type="OrthoDB" id="7066280at2"/>
<dbReference type="Gene3D" id="1.25.40.10">
    <property type="entry name" value="Tetratricopeptide repeat domain"/>
    <property type="match status" value="1"/>
</dbReference>
<dbReference type="RefSeq" id="WP_086320982.1">
    <property type="nucleotide sequence ID" value="NZ_NASK01000102.1"/>
</dbReference>